<feature type="region of interest" description="Disordered" evidence="3">
    <location>
        <begin position="357"/>
        <end position="385"/>
    </location>
</feature>
<organism evidence="5 6">
    <name type="scientific">Nitzschia inconspicua</name>
    <dbReference type="NCBI Taxonomy" id="303405"/>
    <lineage>
        <taxon>Eukaryota</taxon>
        <taxon>Sar</taxon>
        <taxon>Stramenopiles</taxon>
        <taxon>Ochrophyta</taxon>
        <taxon>Bacillariophyta</taxon>
        <taxon>Bacillariophyceae</taxon>
        <taxon>Bacillariophycidae</taxon>
        <taxon>Bacillariales</taxon>
        <taxon>Bacillariaceae</taxon>
        <taxon>Nitzschia</taxon>
    </lineage>
</organism>
<dbReference type="FunFam" id="1.10.10.10:FF:000479">
    <property type="entry name" value="Predicted protein"/>
    <property type="match status" value="2"/>
</dbReference>
<evidence type="ECO:0000256" key="1">
    <source>
        <dbReference type="ARBA" id="ARBA00023125"/>
    </source>
</evidence>
<feature type="compositionally biased region" description="Polar residues" evidence="3">
    <location>
        <begin position="1"/>
        <end position="11"/>
    </location>
</feature>
<dbReference type="Proteomes" id="UP000693970">
    <property type="component" value="Unassembled WGS sequence"/>
</dbReference>
<accession>A0A9K3Q7N6</accession>
<feature type="compositionally biased region" description="Acidic residues" evidence="3">
    <location>
        <begin position="23"/>
        <end position="32"/>
    </location>
</feature>
<feature type="compositionally biased region" description="Basic residues" evidence="3">
    <location>
        <begin position="1125"/>
        <end position="1146"/>
    </location>
</feature>
<protein>
    <submittedName>
        <fullName evidence="5">HSF-type DNA-binding protein</fullName>
    </submittedName>
</protein>
<dbReference type="Pfam" id="PF00447">
    <property type="entry name" value="HSF_DNA-bind"/>
    <property type="match status" value="4"/>
</dbReference>
<feature type="domain" description="HSF-type DNA-binding" evidence="4">
    <location>
        <begin position="406"/>
        <end position="503"/>
    </location>
</feature>
<evidence type="ECO:0000313" key="5">
    <source>
        <dbReference type="EMBL" id="KAG7374652.1"/>
    </source>
</evidence>
<feature type="region of interest" description="Disordered" evidence="3">
    <location>
        <begin position="960"/>
        <end position="980"/>
    </location>
</feature>
<reference evidence="5" key="1">
    <citation type="journal article" date="2021" name="Sci. Rep.">
        <title>Diploid genomic architecture of Nitzschia inconspicua, an elite biomass production diatom.</title>
        <authorList>
            <person name="Oliver A."/>
            <person name="Podell S."/>
            <person name="Pinowska A."/>
            <person name="Traller J.C."/>
            <person name="Smith S.R."/>
            <person name="McClure R."/>
            <person name="Beliaev A."/>
            <person name="Bohutskyi P."/>
            <person name="Hill E.A."/>
            <person name="Rabines A."/>
            <person name="Zheng H."/>
            <person name="Allen L.Z."/>
            <person name="Kuo A."/>
            <person name="Grigoriev I.V."/>
            <person name="Allen A.E."/>
            <person name="Hazlebeck D."/>
            <person name="Allen E.E."/>
        </authorList>
    </citation>
    <scope>NUCLEOTIDE SEQUENCE</scope>
    <source>
        <strain evidence="5">Hildebrandi</strain>
    </source>
</reference>
<sequence length="1164" mass="133839">MDSSEPTSTMDDSMHRMGRIQVPDDDGDEADQLIEPLPAYGIEYYSFQQQQQSANGNETLDSNPTRGLQDEVAGQDPDVYQPLPINSPLPRMMQNGRPGPEDAFAFEEDRQVDGNEPPSTFYFPDGTPLQQNSVREHQGENVHTPARREFLYEDDGRRRDQAYRLQNPETNGRNRRLLPQPDQPLQQAMIEPNMLEAQTPQQTLEEGFDEAIDPQPWPPRPSPLPVPQQEPATWWDANHDQQRERILARDPNHRNSVALPSPQQQRQVTGTIQEMERAGVLQQQLLPLRQGKGLRTQHDIAFHVHQQCEQIQGSRFPANTGEVSVTGDSYRSLQRFQKQLYFTHPQPNFQCNTAVSPLPQSGAMTNDSLEQRQKQQNDSSFPIQSAPKVTVGTIHKSRKSKEPETTADNYILRIHDMLEEAQSKKFCDVISWQNHGRAFKIHQPERFYSEILPKYFHCKQSSFLRWLRAWGFVRIIEGPDRGAYFHRYFVRGVTSLIKNKTRNQMHEAMESWPKAGNVALSLQQDTVTNGRYIPKLRTQNESKKDTGDALVKPSKDPKLLRGKILHEVREMLRMAEVEHFTDIVGWCKSGTSFRIYKRGPFQEKIMSKYLSCAKLTYLSDMLRMWGFCRLKHAKGDEKNAYYHRLFQRDKPALCRNLSKEEMYDSMKEVREEQKRLQETSWSLIVADVDMNDENQRFHKPNMNAAAAADSSALDIRLASNEINVDDSTSRASNLMPLLHQIPFQAKGGEGMIATRNDVPNVFLNGLNSSSTMNHNGPPIFYEHGGISANVGKPPAVDQEELSKDISILWNIASKSKTTYVVSIHNMLEDAESKGFIDVVSWIPHGRCFKVHNEKRFEADVLPNYFNAKLPSFYRWLRAWGFTRLLAGKDRGCWYHRFFVRGVTDLVKDLSRQDMFDAMDNWVEPGKEPDFHRSGSGDVLSEKLLQKMDLVPGTNLGKVSNIHEKSEESRGDDTKAGEGDVIQSDPKILRGRVPEDIRDMLDQAKAEKAENVVSWLVHGKAFAIHNRPEFMKRFMPRYFKSKKFEYFTDVIRNWGFVRLKQSKDKGAYYHKLFERDNPRATLHLSRKQMKESMANWRTPDDKEPNLYEGISEDVLRASEQMQALRSGKKRTTRIRGKHAAVKPRKKPRLDAKELGSAEVCKSLKT</sequence>
<dbReference type="InterPro" id="IPR000232">
    <property type="entry name" value="HSF_DNA-bd"/>
</dbReference>
<dbReference type="PANTHER" id="PTHR10015:SF206">
    <property type="entry name" value="HSF-TYPE DNA-BINDING DOMAIN-CONTAINING PROTEIN"/>
    <property type="match status" value="1"/>
</dbReference>
<dbReference type="GO" id="GO:0043565">
    <property type="term" value="F:sequence-specific DNA binding"/>
    <property type="evidence" value="ECO:0007669"/>
    <property type="project" value="InterPro"/>
</dbReference>
<evidence type="ECO:0000259" key="4">
    <source>
        <dbReference type="SMART" id="SM00415"/>
    </source>
</evidence>
<dbReference type="OrthoDB" id="10589280at2759"/>
<feature type="domain" description="HSF-type DNA-binding" evidence="4">
    <location>
        <begin position="815"/>
        <end position="912"/>
    </location>
</feature>
<name>A0A9K3Q7N6_9STRA</name>
<feature type="compositionally biased region" description="Polar residues" evidence="3">
    <location>
        <begin position="357"/>
        <end position="368"/>
    </location>
</feature>
<feature type="region of interest" description="Disordered" evidence="3">
    <location>
        <begin position="1123"/>
        <end position="1152"/>
    </location>
</feature>
<evidence type="ECO:0000313" key="6">
    <source>
        <dbReference type="Proteomes" id="UP000693970"/>
    </source>
</evidence>
<dbReference type="AlphaFoldDB" id="A0A9K3Q7N6"/>
<keyword evidence="1 5" id="KW-0238">DNA-binding</keyword>
<evidence type="ECO:0000256" key="3">
    <source>
        <dbReference type="SAM" id="MobiDB-lite"/>
    </source>
</evidence>
<keyword evidence="6" id="KW-1185">Reference proteome</keyword>
<dbReference type="SMART" id="SM00415">
    <property type="entry name" value="HSF"/>
    <property type="match status" value="2"/>
</dbReference>
<feature type="compositionally biased region" description="Basic and acidic residues" evidence="3">
    <location>
        <begin position="960"/>
        <end position="977"/>
    </location>
</feature>
<dbReference type="GO" id="GO:0003700">
    <property type="term" value="F:DNA-binding transcription factor activity"/>
    <property type="evidence" value="ECO:0007669"/>
    <property type="project" value="InterPro"/>
</dbReference>
<comment type="caution">
    <text evidence="5">The sequence shown here is derived from an EMBL/GenBank/DDBJ whole genome shotgun (WGS) entry which is preliminary data.</text>
</comment>
<comment type="similarity">
    <text evidence="2">Belongs to the HSF family.</text>
</comment>
<dbReference type="EMBL" id="JAGRRH010000001">
    <property type="protein sequence ID" value="KAG7374652.1"/>
    <property type="molecule type" value="Genomic_DNA"/>
</dbReference>
<dbReference type="PANTHER" id="PTHR10015">
    <property type="entry name" value="HEAT SHOCK TRANSCRIPTION FACTOR"/>
    <property type="match status" value="1"/>
</dbReference>
<feature type="compositionally biased region" description="Polar residues" evidence="3">
    <location>
        <begin position="46"/>
        <end position="66"/>
    </location>
</feature>
<evidence type="ECO:0000256" key="2">
    <source>
        <dbReference type="RuleBase" id="RU004020"/>
    </source>
</evidence>
<gene>
    <name evidence="5" type="ORF">IV203_013747</name>
</gene>
<proteinExistence type="inferred from homology"/>
<feature type="compositionally biased region" description="Basic and acidic residues" evidence="3">
    <location>
        <begin position="134"/>
        <end position="162"/>
    </location>
</feature>
<feature type="region of interest" description="Disordered" evidence="3">
    <location>
        <begin position="1"/>
        <end position="180"/>
    </location>
</feature>
<reference evidence="5" key="2">
    <citation type="submission" date="2021-04" db="EMBL/GenBank/DDBJ databases">
        <authorList>
            <person name="Podell S."/>
        </authorList>
    </citation>
    <scope>NUCLEOTIDE SEQUENCE</scope>
    <source>
        <strain evidence="5">Hildebrandi</strain>
    </source>
</reference>